<dbReference type="GO" id="GO:0022857">
    <property type="term" value="F:transmembrane transporter activity"/>
    <property type="evidence" value="ECO:0007669"/>
    <property type="project" value="InterPro"/>
</dbReference>
<keyword evidence="3 6" id="KW-0812">Transmembrane</keyword>
<dbReference type="Pfam" id="PF07690">
    <property type="entry name" value="MFS_1"/>
    <property type="match status" value="1"/>
</dbReference>
<evidence type="ECO:0000313" key="9">
    <source>
        <dbReference type="Proteomes" id="UP000317536"/>
    </source>
</evidence>
<feature type="transmembrane region" description="Helical" evidence="6">
    <location>
        <begin position="119"/>
        <end position="140"/>
    </location>
</feature>
<sequence length="407" mass="42780">MSDEKTSEDKTDKGGAVKAGPALKYSLLSISLVLTSAYAISAALPAMQKSMPDRSLAQIETLATVPTISVVVMVLLSGWIAQHIGAKRTVGIGLLLVGVGGTLPAFVTSYPVILVSRLVLGAGFGLFNSLAVSLLSHFFSGNEKATALGFQNAFQSIGSAVMTFLAGLLLNINWHWSFLVYLAAFPILIVFWIFVPEVKQDQPVKGVMAGQKVSPGVIGLALLSMVYVCIQAGFTVRIPTIVTDAGYASATEVSNCQSIATIVGMIAGFLFGAVYKYLGHYILALGTLLMGLGQILAAFSHNIIMTGLATVLVVAVSMVYIGTYCNNRASELADANSVTLATSFVLVGCNLGGFMAPYVLQWVSALVGSDQNVLIAYGCFSLAVTVFALLMAIRIQGVKRVPTGRDA</sequence>
<evidence type="ECO:0000256" key="6">
    <source>
        <dbReference type="SAM" id="Phobius"/>
    </source>
</evidence>
<dbReference type="PANTHER" id="PTHR43124">
    <property type="entry name" value="PURINE EFFLUX PUMP PBUE"/>
    <property type="match status" value="1"/>
</dbReference>
<gene>
    <name evidence="8" type="ORF">FPK29_05380</name>
</gene>
<organism evidence="8 9">
    <name type="scientific">Bifidobacterium asteroides</name>
    <dbReference type="NCBI Taxonomy" id="1684"/>
    <lineage>
        <taxon>Bacteria</taxon>
        <taxon>Bacillati</taxon>
        <taxon>Actinomycetota</taxon>
        <taxon>Actinomycetes</taxon>
        <taxon>Bifidobacteriales</taxon>
        <taxon>Bifidobacteriaceae</taxon>
        <taxon>Bifidobacterium</taxon>
    </lineage>
</organism>
<dbReference type="SUPFAM" id="SSF103473">
    <property type="entry name" value="MFS general substrate transporter"/>
    <property type="match status" value="1"/>
</dbReference>
<dbReference type="InterPro" id="IPR011701">
    <property type="entry name" value="MFS"/>
</dbReference>
<comment type="subcellular location">
    <subcellularLocation>
        <location evidence="1">Cell membrane</location>
        <topology evidence="1">Multi-pass membrane protein</topology>
    </subcellularLocation>
</comment>
<dbReference type="EMBL" id="VMHJ01000002">
    <property type="protein sequence ID" value="TSJ85784.1"/>
    <property type="molecule type" value="Genomic_DNA"/>
</dbReference>
<name>A0A556RA61_9BIFI</name>
<feature type="transmembrane region" description="Helical" evidence="6">
    <location>
        <begin position="216"/>
        <end position="238"/>
    </location>
</feature>
<proteinExistence type="predicted"/>
<protein>
    <submittedName>
        <fullName evidence="8">MFS transporter</fullName>
    </submittedName>
</protein>
<feature type="transmembrane region" description="Helical" evidence="6">
    <location>
        <begin position="27"/>
        <end position="47"/>
    </location>
</feature>
<evidence type="ECO:0000313" key="8">
    <source>
        <dbReference type="EMBL" id="TSJ85784.1"/>
    </source>
</evidence>
<feature type="transmembrane region" description="Helical" evidence="6">
    <location>
        <begin position="282"/>
        <end position="299"/>
    </location>
</feature>
<evidence type="ECO:0000259" key="7">
    <source>
        <dbReference type="PROSITE" id="PS50850"/>
    </source>
</evidence>
<feature type="transmembrane region" description="Helical" evidence="6">
    <location>
        <begin position="372"/>
        <end position="393"/>
    </location>
</feature>
<keyword evidence="2" id="KW-1003">Cell membrane</keyword>
<feature type="domain" description="Major facilitator superfamily (MFS) profile" evidence="7">
    <location>
        <begin position="22"/>
        <end position="396"/>
    </location>
</feature>
<evidence type="ECO:0000256" key="1">
    <source>
        <dbReference type="ARBA" id="ARBA00004651"/>
    </source>
</evidence>
<feature type="transmembrane region" description="Helical" evidence="6">
    <location>
        <begin position="152"/>
        <end position="172"/>
    </location>
</feature>
<feature type="transmembrane region" description="Helical" evidence="6">
    <location>
        <begin position="338"/>
        <end position="360"/>
    </location>
</feature>
<keyword evidence="5 6" id="KW-0472">Membrane</keyword>
<dbReference type="Proteomes" id="UP000317536">
    <property type="component" value="Unassembled WGS sequence"/>
</dbReference>
<feature type="transmembrane region" description="Helical" evidence="6">
    <location>
        <begin position="59"/>
        <end position="80"/>
    </location>
</feature>
<feature type="transmembrane region" description="Helical" evidence="6">
    <location>
        <begin position="178"/>
        <end position="195"/>
    </location>
</feature>
<dbReference type="InterPro" id="IPR020846">
    <property type="entry name" value="MFS_dom"/>
</dbReference>
<feature type="transmembrane region" description="Helical" evidence="6">
    <location>
        <begin position="258"/>
        <end position="275"/>
    </location>
</feature>
<accession>A0A556RA61</accession>
<dbReference type="PROSITE" id="PS50850">
    <property type="entry name" value="MFS"/>
    <property type="match status" value="1"/>
</dbReference>
<keyword evidence="4 6" id="KW-1133">Transmembrane helix</keyword>
<dbReference type="GO" id="GO:0005886">
    <property type="term" value="C:plasma membrane"/>
    <property type="evidence" value="ECO:0007669"/>
    <property type="project" value="UniProtKB-SubCell"/>
</dbReference>
<dbReference type="PANTHER" id="PTHR43124:SF3">
    <property type="entry name" value="CHLORAMPHENICOL EFFLUX PUMP RV0191"/>
    <property type="match status" value="1"/>
</dbReference>
<dbReference type="InterPro" id="IPR036259">
    <property type="entry name" value="MFS_trans_sf"/>
</dbReference>
<reference evidence="8 9" key="1">
    <citation type="submission" date="2019-07" db="EMBL/GenBank/DDBJ databases">
        <title>Bifidobacterium asteroides genomes.</title>
        <authorList>
            <person name="Zheng H."/>
        </authorList>
    </citation>
    <scope>NUCLEOTIDE SEQUENCE [LARGE SCALE GENOMIC DNA]</scope>
    <source>
        <strain evidence="8 9">W8111</strain>
    </source>
</reference>
<feature type="transmembrane region" description="Helical" evidence="6">
    <location>
        <begin position="305"/>
        <end position="326"/>
    </location>
</feature>
<evidence type="ECO:0000256" key="5">
    <source>
        <dbReference type="ARBA" id="ARBA00023136"/>
    </source>
</evidence>
<dbReference type="Gene3D" id="1.20.1250.20">
    <property type="entry name" value="MFS general substrate transporter like domains"/>
    <property type="match status" value="1"/>
</dbReference>
<dbReference type="AlphaFoldDB" id="A0A556RA61"/>
<feature type="transmembrane region" description="Helical" evidence="6">
    <location>
        <begin position="92"/>
        <end position="113"/>
    </location>
</feature>
<evidence type="ECO:0000256" key="4">
    <source>
        <dbReference type="ARBA" id="ARBA00022989"/>
    </source>
</evidence>
<comment type="caution">
    <text evidence="8">The sequence shown here is derived from an EMBL/GenBank/DDBJ whole genome shotgun (WGS) entry which is preliminary data.</text>
</comment>
<dbReference type="InterPro" id="IPR050189">
    <property type="entry name" value="MFS_Efflux_Transporters"/>
</dbReference>
<evidence type="ECO:0000256" key="3">
    <source>
        <dbReference type="ARBA" id="ARBA00022692"/>
    </source>
</evidence>
<evidence type="ECO:0000256" key="2">
    <source>
        <dbReference type="ARBA" id="ARBA00022475"/>
    </source>
</evidence>